<dbReference type="SUPFAM" id="SSF46689">
    <property type="entry name" value="Homeodomain-like"/>
    <property type="match status" value="2"/>
</dbReference>
<dbReference type="PANTHER" id="PTHR43280">
    <property type="entry name" value="ARAC-FAMILY TRANSCRIPTIONAL REGULATOR"/>
    <property type="match status" value="1"/>
</dbReference>
<dbReference type="RefSeq" id="WP_164510679.1">
    <property type="nucleotide sequence ID" value="NZ_JBHTMO010000003.1"/>
</dbReference>
<evidence type="ECO:0000259" key="4">
    <source>
        <dbReference type="PROSITE" id="PS01124"/>
    </source>
</evidence>
<dbReference type="InterPro" id="IPR018062">
    <property type="entry name" value="HTH_AraC-typ_CS"/>
</dbReference>
<dbReference type="PANTHER" id="PTHR43280:SF2">
    <property type="entry name" value="HTH-TYPE TRANSCRIPTIONAL REGULATOR EXSA"/>
    <property type="match status" value="1"/>
</dbReference>
<evidence type="ECO:0000256" key="1">
    <source>
        <dbReference type="ARBA" id="ARBA00023015"/>
    </source>
</evidence>
<dbReference type="InterPro" id="IPR009057">
    <property type="entry name" value="Homeodomain-like_sf"/>
</dbReference>
<dbReference type="InterPro" id="IPR018060">
    <property type="entry name" value="HTH_AraC"/>
</dbReference>
<dbReference type="Proteomes" id="UP001597249">
    <property type="component" value="Unassembled WGS sequence"/>
</dbReference>
<protein>
    <submittedName>
        <fullName evidence="5">Helix-turn-helix domain-containing protein</fullName>
    </submittedName>
</protein>
<keyword evidence="2" id="KW-0238">DNA-binding</keyword>
<dbReference type="EMBL" id="JBHTMO010000003">
    <property type="protein sequence ID" value="MFD1392318.1"/>
    <property type="molecule type" value="Genomic_DNA"/>
</dbReference>
<evidence type="ECO:0000256" key="2">
    <source>
        <dbReference type="ARBA" id="ARBA00023125"/>
    </source>
</evidence>
<proteinExistence type="predicted"/>
<keyword evidence="6" id="KW-1185">Reference proteome</keyword>
<dbReference type="PROSITE" id="PS01124">
    <property type="entry name" value="HTH_ARAC_FAMILY_2"/>
    <property type="match status" value="1"/>
</dbReference>
<organism evidence="5 6">
    <name type="scientific">Lacticaseibacillus jixianensis</name>
    <dbReference type="NCBI Taxonomy" id="2486012"/>
    <lineage>
        <taxon>Bacteria</taxon>
        <taxon>Bacillati</taxon>
        <taxon>Bacillota</taxon>
        <taxon>Bacilli</taxon>
        <taxon>Lactobacillales</taxon>
        <taxon>Lactobacillaceae</taxon>
        <taxon>Lacticaseibacillus</taxon>
    </lineage>
</organism>
<dbReference type="PROSITE" id="PS00041">
    <property type="entry name" value="HTH_ARAC_FAMILY_1"/>
    <property type="match status" value="1"/>
</dbReference>
<dbReference type="SMART" id="SM00342">
    <property type="entry name" value="HTH_ARAC"/>
    <property type="match status" value="1"/>
</dbReference>
<keyword evidence="1" id="KW-0805">Transcription regulation</keyword>
<name>A0ABW4B8G2_9LACO</name>
<evidence type="ECO:0000256" key="3">
    <source>
        <dbReference type="ARBA" id="ARBA00023163"/>
    </source>
</evidence>
<gene>
    <name evidence="5" type="ORF">ACFQ3L_01800</name>
</gene>
<evidence type="ECO:0000313" key="6">
    <source>
        <dbReference type="Proteomes" id="UP001597249"/>
    </source>
</evidence>
<evidence type="ECO:0000313" key="5">
    <source>
        <dbReference type="EMBL" id="MFD1392318.1"/>
    </source>
</evidence>
<keyword evidence="3" id="KW-0804">Transcription</keyword>
<reference evidence="6" key="1">
    <citation type="journal article" date="2019" name="Int. J. Syst. Evol. Microbiol.">
        <title>The Global Catalogue of Microorganisms (GCM) 10K type strain sequencing project: providing services to taxonomists for standard genome sequencing and annotation.</title>
        <authorList>
            <consortium name="The Broad Institute Genomics Platform"/>
            <consortium name="The Broad Institute Genome Sequencing Center for Infectious Disease"/>
            <person name="Wu L."/>
            <person name="Ma J."/>
        </authorList>
    </citation>
    <scope>NUCLEOTIDE SEQUENCE [LARGE SCALE GENOMIC DNA]</scope>
    <source>
        <strain evidence="6">CCM 8911</strain>
    </source>
</reference>
<comment type="caution">
    <text evidence="5">The sequence shown here is derived from an EMBL/GenBank/DDBJ whole genome shotgun (WGS) entry which is preliminary data.</text>
</comment>
<accession>A0ABW4B8G2</accession>
<dbReference type="Pfam" id="PF12833">
    <property type="entry name" value="HTH_18"/>
    <property type="match status" value="1"/>
</dbReference>
<feature type="domain" description="HTH araC/xylS-type" evidence="4">
    <location>
        <begin position="114"/>
        <end position="212"/>
    </location>
</feature>
<dbReference type="Gene3D" id="1.10.10.60">
    <property type="entry name" value="Homeodomain-like"/>
    <property type="match status" value="2"/>
</dbReference>
<dbReference type="PRINTS" id="PR00032">
    <property type="entry name" value="HTHARAC"/>
</dbReference>
<dbReference type="InterPro" id="IPR020449">
    <property type="entry name" value="Tscrpt_reg_AraC-type_HTH"/>
</dbReference>
<sequence>MAQGFMAWPDERSGMQSFLKGEISALPVGRPIGVKTDTLREKKDSIIMFMGLYAREAITLGVAEQDADQLCLQYIAEIEAADDVSFEAVVHQVQWGFRDRVLNSRANRYSLHVNQALAFIDQHLFTRLTVKMVAEYAGISERHLGQLFRREVGTTLTVYITDAKITAAKRLLRSDRYTVSEISDMLGYANVSYFCSMFKKTTKISPKQYEEAY</sequence>